<reference evidence="8 9" key="1">
    <citation type="journal article" date="2013" name="PLoS ONE">
        <title>The first genomic and proteomic characterization of a deep-sea sulfate reducer: insights into the piezophilic lifestyle of Desulfovibrio piezophilus.</title>
        <authorList>
            <person name="Pradel N."/>
            <person name="Ji B."/>
            <person name="Gimenez G."/>
            <person name="Talla E."/>
            <person name="Lenoble P."/>
            <person name="Garel M."/>
            <person name="Tamburini C."/>
            <person name="Fourquet P."/>
            <person name="Lebrun R."/>
            <person name="Bertin P."/>
            <person name="Denis Y."/>
            <person name="Pophillat M."/>
            <person name="Barbe V."/>
            <person name="Ollivier B."/>
            <person name="Dolla A."/>
        </authorList>
    </citation>
    <scope>NUCLEOTIDE SEQUENCE [LARGE SCALE GENOMIC DNA]</scope>
    <source>
        <strain evidence="9">DSM 10523 / SB164P1</strain>
    </source>
</reference>
<evidence type="ECO:0000313" key="8">
    <source>
        <dbReference type="EMBL" id="CCH48459.1"/>
    </source>
</evidence>
<evidence type="ECO:0000256" key="4">
    <source>
        <dbReference type="ARBA" id="ARBA00022496"/>
    </source>
</evidence>
<dbReference type="RefSeq" id="WP_015414507.1">
    <property type="nucleotide sequence ID" value="NC_020409.1"/>
</dbReference>
<keyword evidence="4" id="KW-0410">Iron transport</keyword>
<dbReference type="Proteomes" id="UP000011724">
    <property type="component" value="Chromosome"/>
</dbReference>
<organism evidence="8 9">
    <name type="scientific">Pseudodesulfovibrio piezophilus (strain DSM 21447 / JCM 15486 / C1TLV30)</name>
    <name type="common">Desulfovibrio piezophilus</name>
    <dbReference type="NCBI Taxonomy" id="1322246"/>
    <lineage>
        <taxon>Bacteria</taxon>
        <taxon>Pseudomonadati</taxon>
        <taxon>Thermodesulfobacteriota</taxon>
        <taxon>Desulfovibrionia</taxon>
        <taxon>Desulfovibrionales</taxon>
        <taxon>Desulfovibrionaceae</taxon>
    </lineage>
</organism>
<dbReference type="PANTHER" id="PTHR30532">
    <property type="entry name" value="IRON III DICITRATE-BINDING PERIPLASMIC PROTEIN"/>
    <property type="match status" value="1"/>
</dbReference>
<dbReference type="InterPro" id="IPR002491">
    <property type="entry name" value="ABC_transptr_periplasmic_BD"/>
</dbReference>
<dbReference type="Gene3D" id="3.40.50.1980">
    <property type="entry name" value="Nitrogenase molybdenum iron protein domain"/>
    <property type="match status" value="2"/>
</dbReference>
<dbReference type="EMBL" id="FO203427">
    <property type="protein sequence ID" value="CCH48459.1"/>
    <property type="molecule type" value="Genomic_DNA"/>
</dbReference>
<keyword evidence="4" id="KW-0408">Iron</keyword>
<evidence type="ECO:0000259" key="7">
    <source>
        <dbReference type="PROSITE" id="PS50983"/>
    </source>
</evidence>
<dbReference type="PRINTS" id="PR01715">
    <property type="entry name" value="FERRIBNDNGPP"/>
</dbReference>
<keyword evidence="9" id="KW-1185">Reference proteome</keyword>
<dbReference type="PANTHER" id="PTHR30532:SF1">
    <property type="entry name" value="IRON(3+)-HYDROXAMATE-BINDING PROTEIN FHUD"/>
    <property type="match status" value="1"/>
</dbReference>
<dbReference type="KEGG" id="dpi:BN4_11222"/>
<accession>M1WPM7</accession>
<feature type="domain" description="Fe/B12 periplasmic-binding" evidence="7">
    <location>
        <begin position="46"/>
        <end position="309"/>
    </location>
</feature>
<keyword evidence="4" id="KW-0406">Ion transport</keyword>
<sequence length="309" mass="34675">MRIIYFFLLMGTIALGFGGLFPTNGTAAPQEMGSATPDSFATTPERVVVLNWDLLEQVLELGVTPVGAPNLEGYKNWVVIPKLPDSIQDIGTRAEPNLEKITQLKPDVILAASPQKDLLEVLERIAPVVYLPNFREQDQAGPVALEHFRTLATLLARKETAQKKIQAMTDRFRELKTQLSQAFPAPIRVVPMRFSSTTSVFIYSRNSTAQYVLEQLGLTAALPLPPTPWGIAQKRLKDLQHITDAYVLYVLPFPDEKKLKQSVLWRAMPFVHKGHVNSVRPVWNYGGAMSLLYMAEEFTRSLMEMVPEQ</sequence>
<evidence type="ECO:0000256" key="1">
    <source>
        <dbReference type="ARBA" id="ARBA00004196"/>
    </source>
</evidence>
<dbReference type="PROSITE" id="PS50983">
    <property type="entry name" value="FE_B12_PBP"/>
    <property type="match status" value="1"/>
</dbReference>
<dbReference type="HOGENOM" id="CLU_038034_10_1_7"/>
<feature type="coiled-coil region" evidence="6">
    <location>
        <begin position="151"/>
        <end position="178"/>
    </location>
</feature>
<evidence type="ECO:0000256" key="6">
    <source>
        <dbReference type="SAM" id="Coils"/>
    </source>
</evidence>
<comment type="subcellular location">
    <subcellularLocation>
        <location evidence="1">Cell envelope</location>
    </subcellularLocation>
</comment>
<dbReference type="Pfam" id="PF01497">
    <property type="entry name" value="Peripla_BP_2"/>
    <property type="match status" value="1"/>
</dbReference>
<dbReference type="InterPro" id="IPR051313">
    <property type="entry name" value="Bact_iron-sidero_bind"/>
</dbReference>
<evidence type="ECO:0000256" key="2">
    <source>
        <dbReference type="ARBA" id="ARBA00008814"/>
    </source>
</evidence>
<keyword evidence="6" id="KW-0175">Coiled coil</keyword>
<keyword evidence="3" id="KW-0813">Transport</keyword>
<evidence type="ECO:0000313" key="9">
    <source>
        <dbReference type="Proteomes" id="UP000011724"/>
    </source>
</evidence>
<name>M1WPM7_PSEP2</name>
<dbReference type="eggNOG" id="COG0614">
    <property type="taxonomic scope" value="Bacteria"/>
</dbReference>
<dbReference type="GO" id="GO:1901678">
    <property type="term" value="P:iron coordination entity transport"/>
    <property type="evidence" value="ECO:0007669"/>
    <property type="project" value="UniProtKB-ARBA"/>
</dbReference>
<dbReference type="SUPFAM" id="SSF53807">
    <property type="entry name" value="Helical backbone' metal receptor"/>
    <property type="match status" value="1"/>
</dbReference>
<protein>
    <submittedName>
        <fullName evidence="8">Iron(III) ABC transporter, periplasmic iron-compound-binding protein</fullName>
    </submittedName>
</protein>
<dbReference type="GO" id="GO:0030288">
    <property type="term" value="C:outer membrane-bounded periplasmic space"/>
    <property type="evidence" value="ECO:0007669"/>
    <property type="project" value="TreeGrafter"/>
</dbReference>
<dbReference type="AlphaFoldDB" id="M1WPM7"/>
<comment type="similarity">
    <text evidence="2">Belongs to the bacterial solute-binding protein 8 family.</text>
</comment>
<proteinExistence type="inferred from homology"/>
<reference evidence="9" key="2">
    <citation type="journal article" date="2013" name="Stand. Genomic Sci.">
        <title>Complete genome sequence of Desulfocapsa sulfexigens, a marine deltaproteobacterium specialized in disproportionating inorganic sulfur compounds.</title>
        <authorList>
            <person name="Finster K.W."/>
            <person name="Kjeldsen K.U."/>
            <person name="Kube M."/>
            <person name="Reinhardt R."/>
            <person name="Mussmann M."/>
            <person name="Amann R."/>
            <person name="Schreiber L."/>
        </authorList>
    </citation>
    <scope>NUCLEOTIDE SEQUENCE [LARGE SCALE GENOMIC DNA]</scope>
    <source>
        <strain evidence="9">DSM 10523 / SB164P1</strain>
    </source>
</reference>
<dbReference type="PATRIC" id="fig|879567.3.peg.1266"/>
<dbReference type="BioCyc" id="DPIE1322246:BN4_RS06130-MONOMER"/>
<evidence type="ECO:0000256" key="3">
    <source>
        <dbReference type="ARBA" id="ARBA00022448"/>
    </source>
</evidence>
<dbReference type="CDD" id="cd01146">
    <property type="entry name" value="FhuD"/>
    <property type="match status" value="1"/>
</dbReference>
<keyword evidence="5" id="KW-0732">Signal</keyword>
<gene>
    <name evidence="8" type="ordered locus">BN4_11222</name>
</gene>
<dbReference type="STRING" id="1322246.BN4_11222"/>
<evidence type="ECO:0000256" key="5">
    <source>
        <dbReference type="ARBA" id="ARBA00022729"/>
    </source>
</evidence>